<feature type="domain" description="HAMP" evidence="6">
    <location>
        <begin position="363"/>
        <end position="415"/>
    </location>
</feature>
<evidence type="ECO:0000256" key="3">
    <source>
        <dbReference type="PROSITE-ProRule" id="PRU00284"/>
    </source>
</evidence>
<evidence type="ECO:0000313" key="8">
    <source>
        <dbReference type="Proteomes" id="UP000264071"/>
    </source>
</evidence>
<feature type="domain" description="HAMP" evidence="6">
    <location>
        <begin position="266"/>
        <end position="310"/>
    </location>
</feature>
<dbReference type="AlphaFoldDB" id="A0A3D4V9H6"/>
<comment type="similarity">
    <text evidence="2">Belongs to the methyl-accepting chemotaxis (MCP) protein family.</text>
</comment>
<dbReference type="GO" id="GO:0004888">
    <property type="term" value="F:transmembrane signaling receptor activity"/>
    <property type="evidence" value="ECO:0007669"/>
    <property type="project" value="InterPro"/>
</dbReference>
<dbReference type="InterPro" id="IPR004089">
    <property type="entry name" value="MCPsignal_dom"/>
</dbReference>
<dbReference type="EMBL" id="DPIY01000010">
    <property type="protein sequence ID" value="HCT57780.1"/>
    <property type="molecule type" value="Genomic_DNA"/>
</dbReference>
<feature type="transmembrane region" description="Helical" evidence="4">
    <location>
        <begin position="33"/>
        <end position="53"/>
    </location>
</feature>
<dbReference type="OMA" id="NIMEEYS"/>
<organism evidence="7 8">
    <name type="scientific">Gemmatimonas aurantiaca</name>
    <dbReference type="NCBI Taxonomy" id="173480"/>
    <lineage>
        <taxon>Bacteria</taxon>
        <taxon>Pseudomonadati</taxon>
        <taxon>Gemmatimonadota</taxon>
        <taxon>Gemmatimonadia</taxon>
        <taxon>Gemmatimonadales</taxon>
        <taxon>Gemmatimonadaceae</taxon>
        <taxon>Gemmatimonas</taxon>
    </lineage>
</organism>
<evidence type="ECO:0000256" key="4">
    <source>
        <dbReference type="SAM" id="Phobius"/>
    </source>
</evidence>
<dbReference type="InterPro" id="IPR004090">
    <property type="entry name" value="Chemotax_Me-accpt_rcpt"/>
</dbReference>
<dbReference type="CDD" id="cd06225">
    <property type="entry name" value="HAMP"/>
    <property type="match status" value="1"/>
</dbReference>
<keyword evidence="1" id="KW-0145">Chemotaxis</keyword>
<dbReference type="InterPro" id="IPR024478">
    <property type="entry name" value="HlyB_4HB_MCP"/>
</dbReference>
<sequence>MCSAARRSVHGRRSLKPPSMLTAFDNWKLRTKLLVSFTVLSTLTALVGLVGISNMAKLSESSRTIYNKELLGLSFVKEANINLVYLGRSIRALVLATSEEERQAALKSGEDARIVLLEQLDSAGTRFYTPAGQAALAQVRAAAEDYLRVYKQVQVATLAEPMAQQRTSVELLKSELNPRATHADTLMTLLSDMKTANAATASVEADALYRSSRNFMVLVIVTSVLAGLGLGLLIANRLGRAIHAVVQAANAVREQTINAVGRMGSAIAQGDLTTDIAVPAPRLGLTRTDEIGDVARTFDTMASEAREAGEAIQNGRSVLRQLITQTSSLVGSASNGDLTSRADAGSLQGGYRQLTLEVNALLDAVVAPMRDAGRTLEAIAERELTARVQGQYRGEFAAMATAIDTAANNLEEAMAQVGGAAQQVSSAGAQIASGSQALASGSSEQAASLEEISSSLTELSAQAKVSAEYAAEGRRLSDSAREAAREGTTEMARLSTTVREIQDAASQTARIVKSIDEIAFQTNLLALNAAVEAARAGDAGRGFAVVADEVRALALRSAEAARNTTDLIERSQQIAAEGVALNARVAERLDVIDRTVHSVGEAITQVADASGQQADGILQIEVAVNQLNGTTQHVAANAEESASASEELAGQAQELTSLVGQFQVRRDGSIQQHARSISRRRVGVAA</sequence>
<dbReference type="PANTHER" id="PTHR43531">
    <property type="entry name" value="PROTEIN ICFG"/>
    <property type="match status" value="1"/>
</dbReference>
<dbReference type="InterPro" id="IPR051310">
    <property type="entry name" value="MCP_chemotaxis"/>
</dbReference>
<gene>
    <name evidence="7" type="ORF">DGD08_11320</name>
</gene>
<comment type="caution">
    <text evidence="7">The sequence shown here is derived from an EMBL/GenBank/DDBJ whole genome shotgun (WGS) entry which is preliminary data.</text>
</comment>
<keyword evidence="3" id="KW-0807">Transducer</keyword>
<dbReference type="GO" id="GO:0005886">
    <property type="term" value="C:plasma membrane"/>
    <property type="evidence" value="ECO:0007669"/>
    <property type="project" value="TreeGrafter"/>
</dbReference>
<evidence type="ECO:0000313" key="7">
    <source>
        <dbReference type="EMBL" id="HCT57780.1"/>
    </source>
</evidence>
<keyword evidence="4" id="KW-1133">Transmembrane helix</keyword>
<feature type="transmembrane region" description="Helical" evidence="4">
    <location>
        <begin position="215"/>
        <end position="235"/>
    </location>
</feature>
<evidence type="ECO:0000259" key="5">
    <source>
        <dbReference type="PROSITE" id="PS50111"/>
    </source>
</evidence>
<dbReference type="Pfam" id="PF12729">
    <property type="entry name" value="4HB_MCP_1"/>
    <property type="match status" value="1"/>
</dbReference>
<dbReference type="GO" id="GO:0007165">
    <property type="term" value="P:signal transduction"/>
    <property type="evidence" value="ECO:0007669"/>
    <property type="project" value="UniProtKB-KW"/>
</dbReference>
<dbReference type="PANTHER" id="PTHR43531:SF11">
    <property type="entry name" value="METHYL-ACCEPTING CHEMOTAXIS PROTEIN 3"/>
    <property type="match status" value="1"/>
</dbReference>
<keyword evidence="4" id="KW-0472">Membrane</keyword>
<dbReference type="SMART" id="SM00283">
    <property type="entry name" value="MA"/>
    <property type="match status" value="1"/>
</dbReference>
<keyword evidence="4" id="KW-0812">Transmembrane</keyword>
<evidence type="ECO:0000256" key="1">
    <source>
        <dbReference type="ARBA" id="ARBA00022500"/>
    </source>
</evidence>
<dbReference type="SMART" id="SM00304">
    <property type="entry name" value="HAMP"/>
    <property type="match status" value="2"/>
</dbReference>
<dbReference type="SUPFAM" id="SSF58104">
    <property type="entry name" value="Methyl-accepting chemotaxis protein (MCP) signaling domain"/>
    <property type="match status" value="1"/>
</dbReference>
<dbReference type="PRINTS" id="PR00260">
    <property type="entry name" value="CHEMTRNSDUCR"/>
</dbReference>
<dbReference type="Proteomes" id="UP000264071">
    <property type="component" value="Unassembled WGS sequence"/>
</dbReference>
<name>A0A3D4V9H6_9BACT</name>
<protein>
    <submittedName>
        <fullName evidence="7">HAMP domain-containing protein</fullName>
    </submittedName>
</protein>
<dbReference type="PROSITE" id="PS50885">
    <property type="entry name" value="HAMP"/>
    <property type="match status" value="2"/>
</dbReference>
<dbReference type="GO" id="GO:0006935">
    <property type="term" value="P:chemotaxis"/>
    <property type="evidence" value="ECO:0007669"/>
    <property type="project" value="UniProtKB-KW"/>
</dbReference>
<dbReference type="PROSITE" id="PS50111">
    <property type="entry name" value="CHEMOTAXIS_TRANSDUC_2"/>
    <property type="match status" value="1"/>
</dbReference>
<accession>A0A3D4V9H6</accession>
<dbReference type="Gene3D" id="1.10.287.950">
    <property type="entry name" value="Methyl-accepting chemotaxis protein"/>
    <property type="match status" value="1"/>
</dbReference>
<evidence type="ECO:0000259" key="6">
    <source>
        <dbReference type="PROSITE" id="PS50885"/>
    </source>
</evidence>
<reference evidence="7 8" key="1">
    <citation type="journal article" date="2018" name="Nat. Biotechnol.">
        <title>A standardized bacterial taxonomy based on genome phylogeny substantially revises the tree of life.</title>
        <authorList>
            <person name="Parks D.H."/>
            <person name="Chuvochina M."/>
            <person name="Waite D.W."/>
            <person name="Rinke C."/>
            <person name="Skarshewski A."/>
            <person name="Chaumeil P.A."/>
            <person name="Hugenholtz P."/>
        </authorList>
    </citation>
    <scope>NUCLEOTIDE SEQUENCE [LARGE SCALE GENOMIC DNA]</scope>
    <source>
        <strain evidence="7">UBA8844</strain>
    </source>
</reference>
<dbReference type="Pfam" id="PF18947">
    <property type="entry name" value="HAMP_2"/>
    <property type="match status" value="1"/>
</dbReference>
<dbReference type="Gene3D" id="6.10.340.10">
    <property type="match status" value="1"/>
</dbReference>
<dbReference type="InterPro" id="IPR003660">
    <property type="entry name" value="HAMP_dom"/>
</dbReference>
<dbReference type="Pfam" id="PF00672">
    <property type="entry name" value="HAMP"/>
    <property type="match status" value="1"/>
</dbReference>
<feature type="domain" description="Methyl-accepting transducer" evidence="5">
    <location>
        <begin position="420"/>
        <end position="649"/>
    </location>
</feature>
<evidence type="ECO:0000256" key="2">
    <source>
        <dbReference type="ARBA" id="ARBA00029447"/>
    </source>
</evidence>
<proteinExistence type="inferred from homology"/>
<dbReference type="Pfam" id="PF00015">
    <property type="entry name" value="MCPsignal"/>
    <property type="match status" value="1"/>
</dbReference>